<evidence type="ECO:0008006" key="3">
    <source>
        <dbReference type="Google" id="ProtNLM"/>
    </source>
</evidence>
<keyword evidence="2" id="KW-1185">Reference proteome</keyword>
<dbReference type="EMBL" id="BONY01000002">
    <property type="protein sequence ID" value="GIH02550.1"/>
    <property type="molecule type" value="Genomic_DNA"/>
</dbReference>
<dbReference type="AlphaFoldDB" id="A0A8J3Q2F1"/>
<dbReference type="InterPro" id="IPR032710">
    <property type="entry name" value="NTF2-like_dom_sf"/>
</dbReference>
<dbReference type="SUPFAM" id="SSF54427">
    <property type="entry name" value="NTF2-like"/>
    <property type="match status" value="1"/>
</dbReference>
<protein>
    <recommendedName>
        <fullName evidence="3">DUF4440 domain-containing protein</fullName>
    </recommendedName>
</protein>
<sequence length="147" mass="16144">MSKARHSTARTLGGVTDAKAAIDALTAAFFEAFSSPDHVPNIARLFIPQGMIIKNLDAQPVVYSVPEFIAPRVELLASSRLTDFTEAETTELTQIWGNVAQRWSSYRKSGILDGQPFTGGGHKSSQFVNTPEGWRFSSLIWDDEPTT</sequence>
<evidence type="ECO:0000313" key="1">
    <source>
        <dbReference type="EMBL" id="GIH02550.1"/>
    </source>
</evidence>
<organism evidence="1 2">
    <name type="scientific">Rhizocola hellebori</name>
    <dbReference type="NCBI Taxonomy" id="1392758"/>
    <lineage>
        <taxon>Bacteria</taxon>
        <taxon>Bacillati</taxon>
        <taxon>Actinomycetota</taxon>
        <taxon>Actinomycetes</taxon>
        <taxon>Micromonosporales</taxon>
        <taxon>Micromonosporaceae</taxon>
        <taxon>Rhizocola</taxon>
    </lineage>
</organism>
<reference evidence="1" key="1">
    <citation type="submission" date="2021-01" db="EMBL/GenBank/DDBJ databases">
        <title>Whole genome shotgun sequence of Rhizocola hellebori NBRC 109834.</title>
        <authorList>
            <person name="Komaki H."/>
            <person name="Tamura T."/>
        </authorList>
    </citation>
    <scope>NUCLEOTIDE SEQUENCE</scope>
    <source>
        <strain evidence="1">NBRC 109834</strain>
    </source>
</reference>
<proteinExistence type="predicted"/>
<evidence type="ECO:0000313" key="2">
    <source>
        <dbReference type="Proteomes" id="UP000612899"/>
    </source>
</evidence>
<name>A0A8J3Q2F1_9ACTN</name>
<comment type="caution">
    <text evidence="1">The sequence shown here is derived from an EMBL/GenBank/DDBJ whole genome shotgun (WGS) entry which is preliminary data.</text>
</comment>
<dbReference type="Proteomes" id="UP000612899">
    <property type="component" value="Unassembled WGS sequence"/>
</dbReference>
<accession>A0A8J3Q2F1</accession>
<gene>
    <name evidence="1" type="ORF">Rhe02_06170</name>
</gene>